<dbReference type="Pfam" id="PF12826">
    <property type="entry name" value="HHH_2"/>
    <property type="match status" value="1"/>
</dbReference>
<evidence type="ECO:0000256" key="12">
    <source>
        <dbReference type="ARBA" id="ARBA00034005"/>
    </source>
</evidence>
<dbReference type="InterPro" id="IPR010994">
    <property type="entry name" value="RuvA_2-like"/>
</dbReference>
<feature type="binding site" evidence="14">
    <location>
        <position position="115"/>
    </location>
    <ligand>
        <name>NAD(+)</name>
        <dbReference type="ChEBI" id="CHEBI:57540"/>
    </ligand>
</feature>
<name>A0A0G0UN28_9BACT</name>
<dbReference type="PROSITE" id="PS50172">
    <property type="entry name" value="BRCT"/>
    <property type="match status" value="1"/>
</dbReference>
<evidence type="ECO:0000256" key="8">
    <source>
        <dbReference type="ARBA" id="ARBA00022833"/>
    </source>
</evidence>
<feature type="domain" description="BRCT" evidence="16">
    <location>
        <begin position="606"/>
        <end position="684"/>
    </location>
</feature>
<dbReference type="AlphaFoldDB" id="A0A0G0UN28"/>
<dbReference type="SUPFAM" id="SSF50249">
    <property type="entry name" value="Nucleic acid-binding proteins"/>
    <property type="match status" value="1"/>
</dbReference>
<dbReference type="CDD" id="cd17748">
    <property type="entry name" value="BRCT_DNA_ligase_like"/>
    <property type="match status" value="1"/>
</dbReference>
<dbReference type="GO" id="GO:0006260">
    <property type="term" value="P:DNA replication"/>
    <property type="evidence" value="ECO:0007669"/>
    <property type="project" value="UniProtKB-KW"/>
</dbReference>
<dbReference type="PROSITE" id="PS01056">
    <property type="entry name" value="DNA_LIGASE_N2"/>
    <property type="match status" value="1"/>
</dbReference>
<dbReference type="SUPFAM" id="SSF52113">
    <property type="entry name" value="BRCT domain"/>
    <property type="match status" value="1"/>
</dbReference>
<keyword evidence="14" id="KW-0464">Manganese</keyword>
<dbReference type="PATRIC" id="fig|1619006.3.peg.479"/>
<gene>
    <name evidence="14" type="primary">ligA</name>
    <name evidence="17" type="ORF">UU38_C0003G0183</name>
</gene>
<dbReference type="InterPro" id="IPR018239">
    <property type="entry name" value="DNA_ligase_AS"/>
</dbReference>
<keyword evidence="5 14" id="KW-0235">DNA replication</keyword>
<dbReference type="NCBIfam" id="TIGR00575">
    <property type="entry name" value="dnlj"/>
    <property type="match status" value="1"/>
</dbReference>
<dbReference type="SMART" id="SM00292">
    <property type="entry name" value="BRCT"/>
    <property type="match status" value="1"/>
</dbReference>
<accession>A0A0G0UN28</accession>
<dbReference type="InterPro" id="IPR013840">
    <property type="entry name" value="DNAligase_N"/>
</dbReference>
<keyword evidence="9 14" id="KW-0460">Magnesium</keyword>
<evidence type="ECO:0000256" key="14">
    <source>
        <dbReference type="HAMAP-Rule" id="MF_01588"/>
    </source>
</evidence>
<dbReference type="InterPro" id="IPR001679">
    <property type="entry name" value="DNA_ligase"/>
</dbReference>
<dbReference type="InterPro" id="IPR036420">
    <property type="entry name" value="BRCT_dom_sf"/>
</dbReference>
<keyword evidence="11 14" id="KW-0234">DNA repair</keyword>
<proteinExistence type="inferred from homology"/>
<dbReference type="SUPFAM" id="SSF47781">
    <property type="entry name" value="RuvA domain 2-like"/>
    <property type="match status" value="1"/>
</dbReference>
<sequence>MDKKSAKERIEYLKKTINRYRYLYHVLDRQEIPAEALDSLKKEIFDLEQKYPEFIAPDSPTQRVGGKPLKEFKKVRHETPMLSFNDAFSEQDMKNWLERVENYLGHKIKTEFYCELKIDGLAIELVYKNGVFVQGSTRGDGLVGEDITQNLKTVEVIPLSLEIKNSKLKIPPHLVVRGEVFIAKKEFEKINKEREKKELKIFANPRNMAAGSVRQLNPEITAERKLDSFIYEIVTDLGPAFVKVLAGKFQTHEEKHRLLREFGFKTNPNNRLVSSLEEVFEFRNYWEKHREKLAYEIDGIVAIVNNNKIFDSAGVIGKAPRAAIAYKFSSKETTTVVEGIKIQVGRTGTLTPVAILKPVELTGIKITHATLHNFDQIKRLGVKIGDTVIVSRAGDVIPQIIKVLTELRTGKEKKIEMPSKCPIDGSKVVAEGVYLRCSNPKCGARNREFLKHFVSRAAFDIRGLGGKILDRFLDKGLISDAADIFELKEGDIAVLERFGEKSAQNLIKEINSRRTITLPRFIFSLGILHIGEETATLLARQYPVFLIKELIKKYKNLSSENLQGIRDIGPKVAQSVYDWFHNGKDIEFLEKLEAVGVQIEISKITAKKQILAGKIFVLTGSLESMSRETAKEKIRELGGDVSESVGKKTDYVVAGAESGSKAEKAKQLGVNIIDEKEFLKILSK</sequence>
<evidence type="ECO:0000313" key="17">
    <source>
        <dbReference type="EMBL" id="KKR88931.1"/>
    </source>
</evidence>
<comment type="cofactor">
    <cofactor evidence="14">
        <name>Mg(2+)</name>
        <dbReference type="ChEBI" id="CHEBI:18420"/>
    </cofactor>
    <cofactor evidence="14">
        <name>Mn(2+)</name>
        <dbReference type="ChEBI" id="CHEBI:29035"/>
    </cofactor>
</comment>
<keyword evidence="8 14" id="KW-0862">Zinc</keyword>
<dbReference type="FunFam" id="2.40.50.140:FF:000012">
    <property type="entry name" value="DNA ligase"/>
    <property type="match status" value="1"/>
</dbReference>
<dbReference type="InterPro" id="IPR003583">
    <property type="entry name" value="Hlx-hairpin-Hlx_DNA-bd_motif"/>
</dbReference>
<dbReference type="Gene3D" id="1.10.287.610">
    <property type="entry name" value="Helix hairpin bin"/>
    <property type="match status" value="1"/>
</dbReference>
<keyword evidence="6 14" id="KW-0479">Metal-binding</keyword>
<dbReference type="GO" id="GO:0005829">
    <property type="term" value="C:cytosol"/>
    <property type="evidence" value="ECO:0007669"/>
    <property type="project" value="TreeGrafter"/>
</dbReference>
<feature type="binding site" evidence="14">
    <location>
        <position position="179"/>
    </location>
    <ligand>
        <name>NAD(+)</name>
        <dbReference type="ChEBI" id="CHEBI:57540"/>
    </ligand>
</feature>
<feature type="binding site" evidence="14">
    <location>
        <position position="421"/>
    </location>
    <ligand>
        <name>Zn(2+)</name>
        <dbReference type="ChEBI" id="CHEBI:29105"/>
    </ligand>
</feature>
<dbReference type="Pfam" id="PF01653">
    <property type="entry name" value="DNA_ligase_aden"/>
    <property type="match status" value="1"/>
</dbReference>
<evidence type="ECO:0000256" key="10">
    <source>
        <dbReference type="ARBA" id="ARBA00023027"/>
    </source>
</evidence>
<evidence type="ECO:0000256" key="13">
    <source>
        <dbReference type="ARBA" id="ARBA00060881"/>
    </source>
</evidence>
<comment type="function">
    <text evidence="1 14">DNA ligase that catalyzes the formation of phosphodiester linkages between 5'-phosphoryl and 3'-hydroxyl groups in double-stranded DNA using NAD as a coenzyme and as the energy source for the reaction. It is essential for DNA replication and repair of damaged DNA.</text>
</comment>
<dbReference type="PIRSF" id="PIRSF001604">
    <property type="entry name" value="LigA"/>
    <property type="match status" value="1"/>
</dbReference>
<evidence type="ECO:0000256" key="4">
    <source>
        <dbReference type="ARBA" id="ARBA00022598"/>
    </source>
</evidence>
<dbReference type="InterPro" id="IPR004150">
    <property type="entry name" value="NAD_DNA_ligase_OB"/>
</dbReference>
<dbReference type="GO" id="GO:0003677">
    <property type="term" value="F:DNA binding"/>
    <property type="evidence" value="ECO:0007669"/>
    <property type="project" value="InterPro"/>
</dbReference>
<evidence type="ECO:0000256" key="6">
    <source>
        <dbReference type="ARBA" id="ARBA00022723"/>
    </source>
</evidence>
<dbReference type="GO" id="GO:0003911">
    <property type="term" value="F:DNA ligase (NAD+) activity"/>
    <property type="evidence" value="ECO:0007669"/>
    <property type="project" value="UniProtKB-UniRule"/>
</dbReference>
<dbReference type="CDD" id="cd00114">
    <property type="entry name" value="LIGANc"/>
    <property type="match status" value="1"/>
</dbReference>
<dbReference type="InterPro" id="IPR013839">
    <property type="entry name" value="DNAligase_adenylation"/>
</dbReference>
<dbReference type="Pfam" id="PF14520">
    <property type="entry name" value="HHH_5"/>
    <property type="match status" value="1"/>
</dbReference>
<reference evidence="17 18" key="1">
    <citation type="journal article" date="2015" name="Nature">
        <title>rRNA introns, odd ribosomes, and small enigmatic genomes across a large radiation of phyla.</title>
        <authorList>
            <person name="Brown C.T."/>
            <person name="Hug L.A."/>
            <person name="Thomas B.C."/>
            <person name="Sharon I."/>
            <person name="Castelle C.J."/>
            <person name="Singh A."/>
            <person name="Wilkins M.J."/>
            <person name="Williams K.H."/>
            <person name="Banfield J.F."/>
        </authorList>
    </citation>
    <scope>NUCLEOTIDE SEQUENCE [LARGE SCALE GENOMIC DNA]</scope>
</reference>
<evidence type="ECO:0000256" key="11">
    <source>
        <dbReference type="ARBA" id="ARBA00023204"/>
    </source>
</evidence>
<dbReference type="Gene3D" id="2.40.50.140">
    <property type="entry name" value="Nucleic acid-binding proteins"/>
    <property type="match status" value="1"/>
</dbReference>
<comment type="catalytic activity">
    <reaction evidence="12 14 15">
        <text>NAD(+) + (deoxyribonucleotide)n-3'-hydroxyl + 5'-phospho-(deoxyribonucleotide)m = (deoxyribonucleotide)n+m + AMP + beta-nicotinamide D-nucleotide.</text>
        <dbReference type="EC" id="6.5.1.2"/>
    </reaction>
</comment>
<feature type="binding site" evidence="14">
    <location>
        <position position="138"/>
    </location>
    <ligand>
        <name>NAD(+)</name>
        <dbReference type="ChEBI" id="CHEBI:57540"/>
    </ligand>
</feature>
<keyword evidence="7 14" id="KW-0227">DNA damage</keyword>
<dbReference type="Pfam" id="PF00533">
    <property type="entry name" value="BRCT"/>
    <property type="match status" value="1"/>
</dbReference>
<evidence type="ECO:0000259" key="16">
    <source>
        <dbReference type="PROSITE" id="PS50172"/>
    </source>
</evidence>
<feature type="binding site" evidence="14">
    <location>
        <position position="442"/>
    </location>
    <ligand>
        <name>Zn(2+)</name>
        <dbReference type="ChEBI" id="CHEBI:29105"/>
    </ligand>
</feature>
<dbReference type="NCBIfam" id="NF005932">
    <property type="entry name" value="PRK07956.1"/>
    <property type="match status" value="1"/>
</dbReference>
<dbReference type="SMART" id="SM00532">
    <property type="entry name" value="LIGANc"/>
    <property type="match status" value="1"/>
</dbReference>
<evidence type="ECO:0000313" key="18">
    <source>
        <dbReference type="Proteomes" id="UP000033918"/>
    </source>
</evidence>
<feature type="binding site" evidence="14">
    <location>
        <position position="327"/>
    </location>
    <ligand>
        <name>NAD(+)</name>
        <dbReference type="ChEBI" id="CHEBI:57540"/>
    </ligand>
</feature>
<dbReference type="FunFam" id="3.30.470.30:FF:000001">
    <property type="entry name" value="DNA ligase"/>
    <property type="match status" value="1"/>
</dbReference>
<feature type="binding site" evidence="14">
    <location>
        <position position="437"/>
    </location>
    <ligand>
        <name>Zn(2+)</name>
        <dbReference type="ChEBI" id="CHEBI:29105"/>
    </ligand>
</feature>
<dbReference type="PROSITE" id="PS01055">
    <property type="entry name" value="DNA_LIGASE_N1"/>
    <property type="match status" value="1"/>
</dbReference>
<dbReference type="GO" id="GO:0006281">
    <property type="term" value="P:DNA repair"/>
    <property type="evidence" value="ECO:0007669"/>
    <property type="project" value="UniProtKB-KW"/>
</dbReference>
<evidence type="ECO:0000256" key="3">
    <source>
        <dbReference type="ARBA" id="ARBA00013308"/>
    </source>
</evidence>
<feature type="active site" description="N6-AMP-lysine intermediate" evidence="14">
    <location>
        <position position="117"/>
    </location>
</feature>
<dbReference type="Pfam" id="PF03120">
    <property type="entry name" value="OB_DNA_ligase"/>
    <property type="match status" value="1"/>
</dbReference>
<keyword evidence="10 14" id="KW-0520">NAD</keyword>
<dbReference type="EC" id="6.5.1.2" evidence="2 14"/>
<evidence type="ECO:0000256" key="7">
    <source>
        <dbReference type="ARBA" id="ARBA00022763"/>
    </source>
</evidence>
<feature type="binding site" evidence="14">
    <location>
        <begin position="83"/>
        <end position="84"/>
    </location>
    <ligand>
        <name>NAD(+)</name>
        <dbReference type="ChEBI" id="CHEBI:57540"/>
    </ligand>
</feature>
<protein>
    <recommendedName>
        <fullName evidence="3 14">DNA ligase</fullName>
        <ecNumber evidence="2 14">6.5.1.2</ecNumber>
    </recommendedName>
    <alternativeName>
        <fullName evidence="14">Polydeoxyribonucleotide synthase [NAD(+)]</fullName>
    </alternativeName>
</protein>
<dbReference type="FunFam" id="1.10.150.20:FF:000007">
    <property type="entry name" value="DNA ligase"/>
    <property type="match status" value="1"/>
</dbReference>
<dbReference type="SMART" id="SM00278">
    <property type="entry name" value="HhH1"/>
    <property type="match status" value="2"/>
</dbReference>
<dbReference type="SUPFAM" id="SSF56091">
    <property type="entry name" value="DNA ligase/mRNA capping enzyme, catalytic domain"/>
    <property type="match status" value="1"/>
</dbReference>
<dbReference type="Proteomes" id="UP000033918">
    <property type="component" value="Unassembled WGS sequence"/>
</dbReference>
<evidence type="ECO:0000256" key="9">
    <source>
        <dbReference type="ARBA" id="ARBA00022842"/>
    </source>
</evidence>
<dbReference type="Gene3D" id="1.10.150.20">
    <property type="entry name" value="5' to 3' exonuclease, C-terminal subdomain"/>
    <property type="match status" value="2"/>
</dbReference>
<dbReference type="InterPro" id="IPR001357">
    <property type="entry name" value="BRCT_dom"/>
</dbReference>
<dbReference type="InterPro" id="IPR041663">
    <property type="entry name" value="DisA/LigA_HHH"/>
</dbReference>
<dbReference type="GO" id="GO:0046872">
    <property type="term" value="F:metal ion binding"/>
    <property type="evidence" value="ECO:0007669"/>
    <property type="project" value="UniProtKB-KW"/>
</dbReference>
<keyword evidence="4 14" id="KW-0436">Ligase</keyword>
<organism evidence="17 18">
    <name type="scientific">Candidatus Wolfebacteria bacterium GW2011_GWB1_41_12</name>
    <dbReference type="NCBI Taxonomy" id="1619006"/>
    <lineage>
        <taxon>Bacteria</taxon>
        <taxon>Candidatus Wolfeibacteriota</taxon>
    </lineage>
</organism>
<comment type="caution">
    <text evidence="14">Lacks conserved residue(s) required for the propagation of feature annotation.</text>
</comment>
<evidence type="ECO:0000256" key="1">
    <source>
        <dbReference type="ARBA" id="ARBA00004067"/>
    </source>
</evidence>
<comment type="similarity">
    <text evidence="13 14">Belongs to the NAD-dependent DNA ligase family. LigA subfamily.</text>
</comment>
<dbReference type="InterPro" id="IPR033136">
    <property type="entry name" value="DNA_ligase_CS"/>
</dbReference>
<comment type="caution">
    <text evidence="17">The sequence shown here is derived from an EMBL/GenBank/DDBJ whole genome shotgun (WGS) entry which is preliminary data.</text>
</comment>
<dbReference type="Gene3D" id="6.20.10.30">
    <property type="match status" value="1"/>
</dbReference>
<evidence type="ECO:0000256" key="15">
    <source>
        <dbReference type="RuleBase" id="RU000618"/>
    </source>
</evidence>
<dbReference type="EMBL" id="LCAK01000003">
    <property type="protein sequence ID" value="KKR88931.1"/>
    <property type="molecule type" value="Genomic_DNA"/>
</dbReference>
<evidence type="ECO:0000256" key="2">
    <source>
        <dbReference type="ARBA" id="ARBA00012722"/>
    </source>
</evidence>
<dbReference type="PANTHER" id="PTHR23389">
    <property type="entry name" value="CHROMOSOME TRANSMISSION FIDELITY FACTOR 18"/>
    <property type="match status" value="1"/>
</dbReference>
<dbReference type="Gene3D" id="3.30.470.30">
    <property type="entry name" value="DNA ligase/mRNA capping enzyme"/>
    <property type="match status" value="1"/>
</dbReference>
<dbReference type="InterPro" id="IPR012340">
    <property type="entry name" value="NA-bd_OB-fold"/>
</dbReference>
<dbReference type="PANTHER" id="PTHR23389:SF9">
    <property type="entry name" value="DNA LIGASE"/>
    <property type="match status" value="1"/>
</dbReference>
<dbReference type="Gene3D" id="3.40.50.10190">
    <property type="entry name" value="BRCT domain"/>
    <property type="match status" value="1"/>
</dbReference>
<dbReference type="HAMAP" id="MF_01588">
    <property type="entry name" value="DNA_ligase_A"/>
    <property type="match status" value="1"/>
</dbReference>
<evidence type="ECO:0000256" key="5">
    <source>
        <dbReference type="ARBA" id="ARBA00022705"/>
    </source>
</evidence>